<evidence type="ECO:0000313" key="2">
    <source>
        <dbReference type="EMBL" id="SDI59085.1"/>
    </source>
</evidence>
<dbReference type="Pfam" id="PF05145">
    <property type="entry name" value="AbrB"/>
    <property type="match status" value="1"/>
</dbReference>
<evidence type="ECO:0000313" key="3">
    <source>
        <dbReference type="Proteomes" id="UP000199017"/>
    </source>
</evidence>
<dbReference type="NCBIfam" id="TIGR03082">
    <property type="entry name" value="Gneg_AbrB_dup"/>
    <property type="match status" value="2"/>
</dbReference>
<accession>A0A1G8LTW9</accession>
<dbReference type="InterPro" id="IPR007820">
    <property type="entry name" value="AbrB_fam"/>
</dbReference>
<proteinExistence type="predicted"/>
<keyword evidence="1" id="KW-0472">Membrane</keyword>
<dbReference type="RefSeq" id="WP_170031993.1">
    <property type="nucleotide sequence ID" value="NZ_FNDU01000009.1"/>
</dbReference>
<keyword evidence="1" id="KW-0812">Transmembrane</keyword>
<organism evidence="2 3">
    <name type="scientific">Alteribacillus bidgolensis</name>
    <dbReference type="NCBI Taxonomy" id="930129"/>
    <lineage>
        <taxon>Bacteria</taxon>
        <taxon>Bacillati</taxon>
        <taxon>Bacillota</taxon>
        <taxon>Bacilli</taxon>
        <taxon>Bacillales</taxon>
        <taxon>Bacillaceae</taxon>
        <taxon>Alteribacillus</taxon>
    </lineage>
</organism>
<protein>
    <recommendedName>
        <fullName evidence="4">Membrane protein AbrB duplication</fullName>
    </recommendedName>
</protein>
<dbReference type="PROSITE" id="PS51257">
    <property type="entry name" value="PROKAR_LIPOPROTEIN"/>
    <property type="match status" value="1"/>
</dbReference>
<dbReference type="PANTHER" id="PTHR38457">
    <property type="entry name" value="REGULATOR ABRB-RELATED"/>
    <property type="match status" value="1"/>
</dbReference>
<dbReference type="Proteomes" id="UP000199017">
    <property type="component" value="Unassembled WGS sequence"/>
</dbReference>
<sequence length="347" mass="37572">MLREKVICVGVALLLGCILAFLRIPAGWLLGGLLTGIGYGLFIKRLAFEGWPFRIVLALVGVNVGFMMQTEIFQLIAQYFVPLLLSLTLTLAAGVGIGWLMNHWTNLDPLTAYFCCVPGGASEVIALSGDYGADNRVVAAFHTARITFFVLTIPFLAGFFYPDELQGKSAGFALEGMELSVLAGLFTAILVTILLFRLWKVPAGTLFYGIFTGFIISEWVFAGSASLPSYIGGIGQALIGVMVGIRFDRPTFFKLKDIGKPSAVLLAIYFLFSLTLAAIFEWMTGLPYMTSLLSTVPAGAAEMSSTAMALHLEPTLVASLHIIRVIALFIFLPFCINLLKRAAEQGN</sequence>
<feature type="transmembrane region" description="Helical" evidence="1">
    <location>
        <begin position="181"/>
        <end position="199"/>
    </location>
</feature>
<name>A0A1G8LTW9_9BACI</name>
<feature type="transmembrane region" description="Helical" evidence="1">
    <location>
        <begin position="230"/>
        <end position="247"/>
    </location>
</feature>
<evidence type="ECO:0000256" key="1">
    <source>
        <dbReference type="SAM" id="Phobius"/>
    </source>
</evidence>
<dbReference type="AlphaFoldDB" id="A0A1G8LTW9"/>
<feature type="transmembrane region" description="Helical" evidence="1">
    <location>
        <begin position="318"/>
        <end position="339"/>
    </location>
</feature>
<keyword evidence="3" id="KW-1185">Reference proteome</keyword>
<dbReference type="PANTHER" id="PTHR38457:SF1">
    <property type="entry name" value="REGULATOR ABRB-RELATED"/>
    <property type="match status" value="1"/>
</dbReference>
<dbReference type="InterPro" id="IPR017516">
    <property type="entry name" value="AbrB_dup"/>
</dbReference>
<feature type="transmembrane region" description="Helical" evidence="1">
    <location>
        <begin position="80"/>
        <end position="104"/>
    </location>
</feature>
<dbReference type="PIRSF" id="PIRSF038991">
    <property type="entry name" value="Protein_AbrB"/>
    <property type="match status" value="1"/>
</dbReference>
<feature type="transmembrane region" description="Helical" evidence="1">
    <location>
        <begin position="51"/>
        <end position="68"/>
    </location>
</feature>
<dbReference type="EMBL" id="FNDU01000009">
    <property type="protein sequence ID" value="SDI59085.1"/>
    <property type="molecule type" value="Genomic_DNA"/>
</dbReference>
<feature type="transmembrane region" description="Helical" evidence="1">
    <location>
        <begin position="139"/>
        <end position="161"/>
    </location>
</feature>
<keyword evidence="1" id="KW-1133">Transmembrane helix</keyword>
<feature type="transmembrane region" description="Helical" evidence="1">
    <location>
        <begin position="7"/>
        <end position="31"/>
    </location>
</feature>
<gene>
    <name evidence="2" type="ORF">SAMN05216352_10979</name>
</gene>
<reference evidence="2 3" key="1">
    <citation type="submission" date="2016-10" db="EMBL/GenBank/DDBJ databases">
        <authorList>
            <person name="de Groot N.N."/>
        </authorList>
    </citation>
    <scope>NUCLEOTIDE SEQUENCE [LARGE SCALE GENOMIC DNA]</scope>
    <source>
        <strain evidence="3">P4B,CCM 7963,CECT 7998,DSM 25260,IBRC-M 10614,KCTC 13821</strain>
    </source>
</reference>
<dbReference type="STRING" id="930129.SAMN05216352_10979"/>
<feature type="transmembrane region" description="Helical" evidence="1">
    <location>
        <begin position="263"/>
        <end position="283"/>
    </location>
</feature>
<dbReference type="GO" id="GO:0016020">
    <property type="term" value="C:membrane"/>
    <property type="evidence" value="ECO:0007669"/>
    <property type="project" value="InterPro"/>
</dbReference>
<evidence type="ECO:0008006" key="4">
    <source>
        <dbReference type="Google" id="ProtNLM"/>
    </source>
</evidence>
<dbReference type="GO" id="GO:0010468">
    <property type="term" value="P:regulation of gene expression"/>
    <property type="evidence" value="ECO:0007669"/>
    <property type="project" value="InterPro"/>
</dbReference>